<evidence type="ECO:0000313" key="2">
    <source>
        <dbReference type="Proteomes" id="UP000541425"/>
    </source>
</evidence>
<dbReference type="Proteomes" id="UP000541425">
    <property type="component" value="Unassembled WGS sequence"/>
</dbReference>
<dbReference type="EMBL" id="JACICA010000001">
    <property type="protein sequence ID" value="MBB3701715.1"/>
    <property type="molecule type" value="Genomic_DNA"/>
</dbReference>
<reference evidence="1 2" key="1">
    <citation type="submission" date="2020-08" db="EMBL/GenBank/DDBJ databases">
        <title>Genomic Encyclopedia of Type Strains, Phase IV (KMG-IV): sequencing the most valuable type-strain genomes for metagenomic binning, comparative biology and taxonomic classification.</title>
        <authorList>
            <person name="Goeker M."/>
        </authorList>
    </citation>
    <scope>NUCLEOTIDE SEQUENCE [LARGE SCALE GENOMIC DNA]</scope>
    <source>
        <strain evidence="1 2">DSM 22548</strain>
    </source>
</reference>
<evidence type="ECO:0000313" key="1">
    <source>
        <dbReference type="EMBL" id="MBB3701715.1"/>
    </source>
</evidence>
<dbReference type="AlphaFoldDB" id="A0A7W5UGY0"/>
<gene>
    <name evidence="1" type="ORF">FHS60_000157</name>
</gene>
<sequence length="126" mass="14169">MSSIPTVDKTLIGQLVKHVLVEVPTLETPGICFGIQKNLYDTTYHTHLYQNGHAYGPSHTDTSCFDKLRNYGFSHAVVYESTTGEFVSYEGVPEDGEVTEKNKDRSFHSNSERKKDINKCITSCSF</sequence>
<organism evidence="1 2">
    <name type="scientific">Alloprevotella rava</name>
    <dbReference type="NCBI Taxonomy" id="671218"/>
    <lineage>
        <taxon>Bacteria</taxon>
        <taxon>Pseudomonadati</taxon>
        <taxon>Bacteroidota</taxon>
        <taxon>Bacteroidia</taxon>
        <taxon>Bacteroidales</taxon>
        <taxon>Prevotellaceae</taxon>
        <taxon>Alloprevotella</taxon>
    </lineage>
</organism>
<proteinExistence type="predicted"/>
<name>A0A7W5UGY0_9BACT</name>
<accession>A0A7W5UGY0</accession>
<comment type="caution">
    <text evidence="1">The sequence shown here is derived from an EMBL/GenBank/DDBJ whole genome shotgun (WGS) entry which is preliminary data.</text>
</comment>
<protein>
    <submittedName>
        <fullName evidence="1">Uncharacterized protein</fullName>
    </submittedName>
</protein>